<dbReference type="PANTHER" id="PTHR33609">
    <property type="entry name" value="LOW CALCIUM RESPONSE LOCUS PROTEIN S"/>
    <property type="match status" value="1"/>
</dbReference>
<dbReference type="GO" id="GO:0003677">
    <property type="term" value="F:DNA binding"/>
    <property type="evidence" value="ECO:0007669"/>
    <property type="project" value="InterPro"/>
</dbReference>
<dbReference type="AlphaFoldDB" id="Q397T4"/>
<dbReference type="EMBL" id="CP000152">
    <property type="protein sequence ID" value="ABB11277.1"/>
    <property type="molecule type" value="Genomic_DNA"/>
</dbReference>
<evidence type="ECO:0000313" key="2">
    <source>
        <dbReference type="EMBL" id="ABB11277.1"/>
    </source>
</evidence>
<dbReference type="SUPFAM" id="SSF46689">
    <property type="entry name" value="Homeodomain-like"/>
    <property type="match status" value="1"/>
</dbReference>
<dbReference type="InterPro" id="IPR002514">
    <property type="entry name" value="Transposase_8"/>
</dbReference>
<evidence type="ECO:0000313" key="3">
    <source>
        <dbReference type="Proteomes" id="UP000002705"/>
    </source>
</evidence>
<dbReference type="GO" id="GO:0006313">
    <property type="term" value="P:DNA transposition"/>
    <property type="evidence" value="ECO:0007669"/>
    <property type="project" value="InterPro"/>
</dbReference>
<gene>
    <name evidence="2" type="ordered locus">Bcep18194_B1163</name>
</gene>
<sequence length="92" mass="10798">MKRKQSSVEQIVAALKQAELGMPVADPIRQWGISEQTHYRWKKQDECLESNQVRELKQFQDENARLKKLVAELSLNKAILQDIATKKWPRPR</sequence>
<proteinExistence type="predicted"/>
<feature type="coiled-coil region" evidence="1">
    <location>
        <begin position="49"/>
        <end position="76"/>
    </location>
</feature>
<reference evidence="2" key="1">
    <citation type="submission" date="2005-10" db="EMBL/GenBank/DDBJ databases">
        <title>Complete sequence of chromosome 2 of Burkholderia sp. 383.</title>
        <authorList>
            <consortium name="US DOE Joint Genome Institute"/>
            <person name="Copeland A."/>
            <person name="Lucas S."/>
            <person name="Lapidus A."/>
            <person name="Barry K."/>
            <person name="Detter J.C."/>
            <person name="Glavina T."/>
            <person name="Hammon N."/>
            <person name="Israni S."/>
            <person name="Pitluck S."/>
            <person name="Chain P."/>
            <person name="Malfatti S."/>
            <person name="Shin M."/>
            <person name="Vergez L."/>
            <person name="Schmutz J."/>
            <person name="Larimer F."/>
            <person name="Land M."/>
            <person name="Kyrpides N."/>
            <person name="Lykidis A."/>
            <person name="Richardson P."/>
        </authorList>
    </citation>
    <scope>NUCLEOTIDE SEQUENCE [LARGE SCALE GENOMIC DNA]</scope>
    <source>
        <strain evidence="2">383</strain>
    </source>
</reference>
<dbReference type="PATRIC" id="fig|482957.22.peg.4830"/>
<organism evidence="2 3">
    <name type="scientific">Burkholderia lata (strain ATCC 17760 / DSM 23089 / LMG 22485 / NCIMB 9086 / R18194 / 383)</name>
    <dbReference type="NCBI Taxonomy" id="482957"/>
    <lineage>
        <taxon>Bacteria</taxon>
        <taxon>Pseudomonadati</taxon>
        <taxon>Pseudomonadota</taxon>
        <taxon>Betaproteobacteria</taxon>
        <taxon>Burkholderiales</taxon>
        <taxon>Burkholderiaceae</taxon>
        <taxon>Burkholderia</taxon>
        <taxon>Burkholderia cepacia complex</taxon>
    </lineage>
</organism>
<dbReference type="InterPro" id="IPR009057">
    <property type="entry name" value="Homeodomain-like_sf"/>
</dbReference>
<dbReference type="Proteomes" id="UP000002705">
    <property type="component" value="Chromosome 2"/>
</dbReference>
<protein>
    <submittedName>
        <fullName evidence="2">Transposase IS3/IS911</fullName>
    </submittedName>
</protein>
<dbReference type="PANTHER" id="PTHR33609:SF1">
    <property type="entry name" value="TRANSPOSASE"/>
    <property type="match status" value="1"/>
</dbReference>
<dbReference type="HOGENOM" id="CLU_027402_34_1_4"/>
<dbReference type="Pfam" id="PF01527">
    <property type="entry name" value="HTH_Tnp_1"/>
    <property type="match status" value="1"/>
</dbReference>
<accession>Q397T4</accession>
<dbReference type="KEGG" id="bur:Bcep18194_B1163"/>
<name>Q397T4_BURL3</name>
<evidence type="ECO:0000256" key="1">
    <source>
        <dbReference type="SAM" id="Coils"/>
    </source>
</evidence>
<dbReference type="GO" id="GO:0004803">
    <property type="term" value="F:transposase activity"/>
    <property type="evidence" value="ECO:0007669"/>
    <property type="project" value="InterPro"/>
</dbReference>
<keyword evidence="3" id="KW-1185">Reference proteome</keyword>
<keyword evidence="1" id="KW-0175">Coiled coil</keyword>
<dbReference type="InterPro" id="IPR052546">
    <property type="entry name" value="Transposase_8_domain"/>
</dbReference>